<keyword evidence="2" id="KW-0378">Hydrolase</keyword>
<accession>A0A813J8V6</accession>
<sequence length="1155" mass="129431">MRDQVVNFNRLSSSSDAPRATFLGSGQSDASMDQRALEGEFCLVYVTPEKLTEGLLLGLEQLYQRGRLALIVMDEAACISLWGHDFRPAFRNMWWVREQYPQVPFMALSASMTEAMRMDISEQLCLRTPFVSTLPYFRANLDITCTHKEGFAKDMARIAQAVNAGEAMIVYTSLPSTAVKVAAKLESLLQDQDVQVGVYTGATEKGERERVQSAFDKGEVQVLVATVAFGMGIDKPDIRKIIHYGIPKCMEDYHQQIGRAGRDGLPSSCVILFNNSDWKLWFSKLFTQGYENWDQDDLRNHLESAEHLHQLVVGHSCRHESILSYFGRSTEIELLKSSSLCRCDVCLGRRGEWLRSAKPRDFFREARLVLEAVRVGQELTKGRGASKEAAVQLVSAHRKSALVGVPRTMVDRLWVLRDELPVGRRTKAYSSEIFDMLYGDGYLTRQLKNNRDFRSFVWRMTDFGESALSWGRSVQLLPTRSIRQFEMEPKERKEVEQANNIYNTMKAQVLKRLPYYIAELRTSSSEEDPGCLSDSFGWLASMSDSMKEHAVNAGKTLKMHESISDGDEGPENIHGIMQGRVSAETMTEMAICNQSARTCSKDSATNLCSDLNGVGVWCQRRMLDHVLGQHLQHALVGCELVFDYVLDSRNYFTCVVQLPSHSLRFSSGIAYPSQVTASVRAIINALIALLQIPLPVSGTDATPISDLQLVSMLDDGACQSEAKTGNTLVLLFACMSQHMQRPPRRADVAFTFLLDSCKCYRCVVTLRILGGLQFSTKMAYSEKGNAKQASILHACLALIKAKTGYAKASTKEESRLLLCIAKHMQRPPVEDDVGFTFLSDSNNFWRCVINLHTLGGLEISSGRPQRRKDVAKSLAISRACITVERSKTEHAKVCYKQDCRLLACLAEHMQLAPVEEDVEFRYFLDSNKSWRCVVTLHALEGLEISNNRLQKHKDRAKHFAILRACSVLMKSDSSFAKANSKQESRLLACLAKRTPRPLAEKDVQFHFCSDSDNTWRCVVTLHAFGGLEISSGKPQIHKHLAKRSAISRACTALMTPDSVFANASIKDDSRLLACMAGQMQRSPVEEDVEFRYVLDSNKSWRCVITLHALGGLKRETRTPQIHKHVAKRLAILSACTALMRTESVCAEVGSKPARL</sequence>
<keyword evidence="3" id="KW-0067">ATP-binding</keyword>
<feature type="domain" description="Helicase ATP-binding" evidence="6">
    <location>
        <begin position="1"/>
        <end position="130"/>
    </location>
</feature>
<comment type="similarity">
    <text evidence="1">Belongs to the helicase family. RecQ subfamily.</text>
</comment>
<dbReference type="GO" id="GO:0016787">
    <property type="term" value="F:hydrolase activity"/>
    <property type="evidence" value="ECO:0007669"/>
    <property type="project" value="UniProtKB-KW"/>
</dbReference>
<comment type="caution">
    <text evidence="8">The sequence shown here is derived from an EMBL/GenBank/DDBJ whole genome shotgun (WGS) entry which is preliminary data.</text>
</comment>
<name>A0A813J8V6_POLGL</name>
<dbReference type="Pfam" id="PF00271">
    <property type="entry name" value="Helicase_C"/>
    <property type="match status" value="1"/>
</dbReference>
<evidence type="ECO:0000313" key="8">
    <source>
        <dbReference type="EMBL" id="CAE8668894.1"/>
    </source>
</evidence>
<dbReference type="PANTHER" id="PTHR13710:SF120">
    <property type="entry name" value="BIFUNCTIONAL 3'-5' EXONUCLEASE_ATP-DEPENDENT HELICASE WRN"/>
    <property type="match status" value="1"/>
</dbReference>
<dbReference type="Gene3D" id="3.40.50.300">
    <property type="entry name" value="P-loop containing nucleotide triphosphate hydrolases"/>
    <property type="match status" value="2"/>
</dbReference>
<keyword evidence="3" id="KW-0547">Nucleotide-binding</keyword>
<dbReference type="AlphaFoldDB" id="A0A813J8V6"/>
<evidence type="ECO:0000256" key="4">
    <source>
        <dbReference type="ARBA" id="ARBA00034617"/>
    </source>
</evidence>
<protein>
    <recommendedName>
        <fullName evidence="5">DNA 3'-5' helicase</fullName>
        <ecNumber evidence="5">5.6.2.4</ecNumber>
    </recommendedName>
</protein>
<dbReference type="InterPro" id="IPR014001">
    <property type="entry name" value="Helicase_ATP-bd"/>
</dbReference>
<gene>
    <name evidence="8" type="ORF">PGLA2088_LOCUS17055</name>
</gene>
<evidence type="ECO:0000256" key="2">
    <source>
        <dbReference type="ARBA" id="ARBA00022801"/>
    </source>
</evidence>
<dbReference type="NCBIfam" id="TIGR00614">
    <property type="entry name" value="recQ_fam"/>
    <property type="match status" value="1"/>
</dbReference>
<evidence type="ECO:0000256" key="1">
    <source>
        <dbReference type="ARBA" id="ARBA00005446"/>
    </source>
</evidence>
<proteinExistence type="inferred from homology"/>
<dbReference type="GO" id="GO:0000724">
    <property type="term" value="P:double-strand break repair via homologous recombination"/>
    <property type="evidence" value="ECO:0007669"/>
    <property type="project" value="TreeGrafter"/>
</dbReference>
<dbReference type="GO" id="GO:0043138">
    <property type="term" value="F:3'-5' DNA helicase activity"/>
    <property type="evidence" value="ECO:0007669"/>
    <property type="project" value="UniProtKB-EC"/>
</dbReference>
<dbReference type="InterPro" id="IPR001650">
    <property type="entry name" value="Helicase_C-like"/>
</dbReference>
<comment type="catalytic activity">
    <reaction evidence="4">
        <text>Couples ATP hydrolysis with the unwinding of duplex DNA by translocating in the 3'-5' direction.</text>
        <dbReference type="EC" id="5.6.2.4"/>
    </reaction>
</comment>
<reference evidence="8" key="1">
    <citation type="submission" date="2021-02" db="EMBL/GenBank/DDBJ databases">
        <authorList>
            <person name="Dougan E. K."/>
            <person name="Rhodes N."/>
            <person name="Thang M."/>
            <person name="Chan C."/>
        </authorList>
    </citation>
    <scope>NUCLEOTIDE SEQUENCE</scope>
</reference>
<dbReference type="PROSITE" id="PS51192">
    <property type="entry name" value="HELICASE_ATP_BIND_1"/>
    <property type="match status" value="1"/>
</dbReference>
<dbReference type="GO" id="GO:0005694">
    <property type="term" value="C:chromosome"/>
    <property type="evidence" value="ECO:0007669"/>
    <property type="project" value="TreeGrafter"/>
</dbReference>
<dbReference type="InterPro" id="IPR004589">
    <property type="entry name" value="DNA_helicase_ATP-dep_RecQ"/>
</dbReference>
<dbReference type="Proteomes" id="UP000626109">
    <property type="component" value="Unassembled WGS sequence"/>
</dbReference>
<feature type="domain" description="Helicase C-terminal" evidence="7">
    <location>
        <begin position="154"/>
        <end position="306"/>
    </location>
</feature>
<evidence type="ECO:0000256" key="3">
    <source>
        <dbReference type="ARBA" id="ARBA00022806"/>
    </source>
</evidence>
<evidence type="ECO:0000256" key="5">
    <source>
        <dbReference type="ARBA" id="ARBA00034808"/>
    </source>
</evidence>
<dbReference type="SUPFAM" id="SSF52540">
    <property type="entry name" value="P-loop containing nucleoside triphosphate hydrolases"/>
    <property type="match status" value="1"/>
</dbReference>
<evidence type="ECO:0000259" key="7">
    <source>
        <dbReference type="PROSITE" id="PS51194"/>
    </source>
</evidence>
<evidence type="ECO:0000259" key="6">
    <source>
        <dbReference type="PROSITE" id="PS51192"/>
    </source>
</evidence>
<dbReference type="GO" id="GO:0005634">
    <property type="term" value="C:nucleus"/>
    <property type="evidence" value="ECO:0007669"/>
    <property type="project" value="TreeGrafter"/>
</dbReference>
<dbReference type="PROSITE" id="PS51194">
    <property type="entry name" value="HELICASE_CTER"/>
    <property type="match status" value="1"/>
</dbReference>
<evidence type="ECO:0000313" key="9">
    <source>
        <dbReference type="Proteomes" id="UP000626109"/>
    </source>
</evidence>
<dbReference type="EC" id="5.6.2.4" evidence="5"/>
<dbReference type="SMART" id="SM00490">
    <property type="entry name" value="HELICc"/>
    <property type="match status" value="1"/>
</dbReference>
<dbReference type="InterPro" id="IPR027417">
    <property type="entry name" value="P-loop_NTPase"/>
</dbReference>
<dbReference type="EMBL" id="CAJNNW010022145">
    <property type="protein sequence ID" value="CAE8668894.1"/>
    <property type="molecule type" value="Genomic_DNA"/>
</dbReference>
<dbReference type="GO" id="GO:0009378">
    <property type="term" value="F:four-way junction helicase activity"/>
    <property type="evidence" value="ECO:0007669"/>
    <property type="project" value="TreeGrafter"/>
</dbReference>
<dbReference type="PANTHER" id="PTHR13710">
    <property type="entry name" value="DNA HELICASE RECQ FAMILY MEMBER"/>
    <property type="match status" value="1"/>
</dbReference>
<dbReference type="GO" id="GO:0005737">
    <property type="term" value="C:cytoplasm"/>
    <property type="evidence" value="ECO:0007669"/>
    <property type="project" value="TreeGrafter"/>
</dbReference>
<organism evidence="8 9">
    <name type="scientific">Polarella glacialis</name>
    <name type="common">Dinoflagellate</name>
    <dbReference type="NCBI Taxonomy" id="89957"/>
    <lineage>
        <taxon>Eukaryota</taxon>
        <taxon>Sar</taxon>
        <taxon>Alveolata</taxon>
        <taxon>Dinophyceae</taxon>
        <taxon>Suessiales</taxon>
        <taxon>Suessiaceae</taxon>
        <taxon>Polarella</taxon>
    </lineage>
</organism>
<keyword evidence="3" id="KW-0347">Helicase</keyword>